<name>A0A8T3A4L1_DENNO</name>
<keyword evidence="2" id="KW-1185">Reference proteome</keyword>
<protein>
    <submittedName>
        <fullName evidence="1">Uncharacterized protein</fullName>
    </submittedName>
</protein>
<dbReference type="Proteomes" id="UP000829196">
    <property type="component" value="Unassembled WGS sequence"/>
</dbReference>
<organism evidence="1 2">
    <name type="scientific">Dendrobium nobile</name>
    <name type="common">Orchid</name>
    <dbReference type="NCBI Taxonomy" id="94219"/>
    <lineage>
        <taxon>Eukaryota</taxon>
        <taxon>Viridiplantae</taxon>
        <taxon>Streptophyta</taxon>
        <taxon>Embryophyta</taxon>
        <taxon>Tracheophyta</taxon>
        <taxon>Spermatophyta</taxon>
        <taxon>Magnoliopsida</taxon>
        <taxon>Liliopsida</taxon>
        <taxon>Asparagales</taxon>
        <taxon>Orchidaceae</taxon>
        <taxon>Epidendroideae</taxon>
        <taxon>Malaxideae</taxon>
        <taxon>Dendrobiinae</taxon>
        <taxon>Dendrobium</taxon>
    </lineage>
</organism>
<reference evidence="1" key="1">
    <citation type="journal article" date="2022" name="Front. Genet.">
        <title>Chromosome-Scale Assembly of the Dendrobium nobile Genome Provides Insights Into the Molecular Mechanism of the Biosynthesis of the Medicinal Active Ingredient of Dendrobium.</title>
        <authorList>
            <person name="Xu Q."/>
            <person name="Niu S.-C."/>
            <person name="Li K.-L."/>
            <person name="Zheng P.-J."/>
            <person name="Zhang X.-J."/>
            <person name="Jia Y."/>
            <person name="Liu Y."/>
            <person name="Niu Y.-X."/>
            <person name="Yu L.-H."/>
            <person name="Chen D.-F."/>
            <person name="Zhang G.-Q."/>
        </authorList>
    </citation>
    <scope>NUCLEOTIDE SEQUENCE</scope>
    <source>
        <tissue evidence="1">Leaf</tissue>
    </source>
</reference>
<proteinExistence type="predicted"/>
<dbReference type="AlphaFoldDB" id="A0A8T3A4L1"/>
<evidence type="ECO:0000313" key="2">
    <source>
        <dbReference type="Proteomes" id="UP000829196"/>
    </source>
</evidence>
<evidence type="ECO:0000313" key="1">
    <source>
        <dbReference type="EMBL" id="KAI0489102.1"/>
    </source>
</evidence>
<accession>A0A8T3A4L1</accession>
<sequence length="59" mass="6978">MVISYFENGKVQIFIVFSFQTVLGTNYRQIFIVLSKQVCMNDPIFSYFKVSHGHNKEKR</sequence>
<comment type="caution">
    <text evidence="1">The sequence shown here is derived from an EMBL/GenBank/DDBJ whole genome shotgun (WGS) entry which is preliminary data.</text>
</comment>
<gene>
    <name evidence="1" type="ORF">KFK09_028943</name>
</gene>
<dbReference type="EMBL" id="JAGYWB010000019">
    <property type="protein sequence ID" value="KAI0489102.1"/>
    <property type="molecule type" value="Genomic_DNA"/>
</dbReference>